<evidence type="ECO:0000259" key="6">
    <source>
        <dbReference type="Pfam" id="PF02631"/>
    </source>
</evidence>
<keyword evidence="8" id="KW-1185">Reference proteome</keyword>
<sequence>MARLTIEHDGDGERGRRRARSVALRLDGKAWLRVEPDALAEIGAADGDEIDDARRIAIEEAVARTRARLFVVRSLAAKAQSVSEIERKLAARDVPEALAREAIAAAAGYGYLDDAELAGRLARGMRGRGYGRRRAEQTLRARGIGAEHAQAALRDAYGDEDEAELARAALARRAVADDAARRRAVAFLVRRGFSAGAAWQAVREELAARREPPHARP</sequence>
<evidence type="ECO:0000256" key="4">
    <source>
        <dbReference type="ARBA" id="ARBA00022490"/>
    </source>
</evidence>
<comment type="similarity">
    <text evidence="2 5">Belongs to the RecX family.</text>
</comment>
<dbReference type="AlphaFoldDB" id="A0A7M2Z114"/>
<dbReference type="PANTHER" id="PTHR33602:SF1">
    <property type="entry name" value="REGULATORY PROTEIN RECX FAMILY PROTEIN"/>
    <property type="match status" value="1"/>
</dbReference>
<dbReference type="InterPro" id="IPR003783">
    <property type="entry name" value="Regulatory_RecX"/>
</dbReference>
<dbReference type="EMBL" id="QQZY01000002">
    <property type="protein sequence ID" value="RDI75463.1"/>
    <property type="molecule type" value="Genomic_DNA"/>
</dbReference>
<organism evidence="7 8">
    <name type="scientific">Gaiella occulta</name>
    <dbReference type="NCBI Taxonomy" id="1002870"/>
    <lineage>
        <taxon>Bacteria</taxon>
        <taxon>Bacillati</taxon>
        <taxon>Actinomycetota</taxon>
        <taxon>Thermoleophilia</taxon>
        <taxon>Gaiellales</taxon>
        <taxon>Gaiellaceae</taxon>
        <taxon>Gaiella</taxon>
    </lineage>
</organism>
<comment type="subcellular location">
    <subcellularLocation>
        <location evidence="1 5">Cytoplasm</location>
    </subcellularLocation>
</comment>
<reference evidence="7 8" key="1">
    <citation type="submission" date="2018-07" db="EMBL/GenBank/DDBJ databases">
        <title>High-quality-draft genome sequence of Gaiella occulta.</title>
        <authorList>
            <person name="Severino R."/>
            <person name="Froufe H.J.C."/>
            <person name="Rainey F.A."/>
            <person name="Barroso C."/>
            <person name="Albuquerque L."/>
            <person name="Lobo-Da-Cunha A."/>
            <person name="Da Costa M.S."/>
            <person name="Egas C."/>
        </authorList>
    </citation>
    <scope>NUCLEOTIDE SEQUENCE [LARGE SCALE GENOMIC DNA]</scope>
    <source>
        <strain evidence="7 8">F2-233</strain>
    </source>
</reference>
<feature type="domain" description="RecX second three-helical" evidence="6">
    <location>
        <begin position="113"/>
        <end position="153"/>
    </location>
</feature>
<protein>
    <recommendedName>
        <fullName evidence="3 5">Regulatory protein RecX</fullName>
    </recommendedName>
</protein>
<gene>
    <name evidence="5" type="primary">recX</name>
    <name evidence="7" type="ORF">Gocc_1261</name>
</gene>
<dbReference type="GO" id="GO:0006282">
    <property type="term" value="P:regulation of DNA repair"/>
    <property type="evidence" value="ECO:0007669"/>
    <property type="project" value="UniProtKB-UniRule"/>
</dbReference>
<evidence type="ECO:0000256" key="2">
    <source>
        <dbReference type="ARBA" id="ARBA00009695"/>
    </source>
</evidence>
<evidence type="ECO:0000256" key="1">
    <source>
        <dbReference type="ARBA" id="ARBA00004496"/>
    </source>
</evidence>
<name>A0A7M2Z114_9ACTN</name>
<dbReference type="Pfam" id="PF02631">
    <property type="entry name" value="RecX_HTH2"/>
    <property type="match status" value="1"/>
</dbReference>
<comment type="function">
    <text evidence="5">Modulates RecA activity.</text>
</comment>
<accession>A0A7M2Z114</accession>
<comment type="caution">
    <text evidence="7">The sequence shown here is derived from an EMBL/GenBank/DDBJ whole genome shotgun (WGS) entry which is preliminary data.</text>
</comment>
<dbReference type="InterPro" id="IPR053924">
    <property type="entry name" value="RecX_HTH_2nd"/>
</dbReference>
<dbReference type="InterPro" id="IPR036388">
    <property type="entry name" value="WH-like_DNA-bd_sf"/>
</dbReference>
<dbReference type="RefSeq" id="WP_114795664.1">
    <property type="nucleotide sequence ID" value="NZ_QQZY01000002.1"/>
</dbReference>
<evidence type="ECO:0000256" key="3">
    <source>
        <dbReference type="ARBA" id="ARBA00018111"/>
    </source>
</evidence>
<evidence type="ECO:0000313" key="8">
    <source>
        <dbReference type="Proteomes" id="UP000254134"/>
    </source>
</evidence>
<evidence type="ECO:0000313" key="7">
    <source>
        <dbReference type="EMBL" id="RDI75463.1"/>
    </source>
</evidence>
<dbReference type="PANTHER" id="PTHR33602">
    <property type="entry name" value="REGULATORY PROTEIN RECX FAMILY PROTEIN"/>
    <property type="match status" value="1"/>
</dbReference>
<dbReference type="Gene3D" id="1.10.10.10">
    <property type="entry name" value="Winged helix-like DNA-binding domain superfamily/Winged helix DNA-binding domain"/>
    <property type="match status" value="2"/>
</dbReference>
<evidence type="ECO:0000256" key="5">
    <source>
        <dbReference type="HAMAP-Rule" id="MF_01114"/>
    </source>
</evidence>
<proteinExistence type="inferred from homology"/>
<dbReference type="Proteomes" id="UP000254134">
    <property type="component" value="Unassembled WGS sequence"/>
</dbReference>
<keyword evidence="4 5" id="KW-0963">Cytoplasm</keyword>
<dbReference type="HAMAP" id="MF_01114">
    <property type="entry name" value="RecX"/>
    <property type="match status" value="1"/>
</dbReference>
<reference evidence="8" key="2">
    <citation type="journal article" date="2019" name="MicrobiologyOpen">
        <title>High-quality draft genome sequence of Gaiella occulta isolated from a 150 meter deep mineral water borehole and comparison with the genome sequences of other deep-branching lineages of the phylum Actinobacteria.</title>
        <authorList>
            <person name="Severino R."/>
            <person name="Froufe H.J.C."/>
            <person name="Barroso C."/>
            <person name="Albuquerque L."/>
            <person name="Lobo-da-Cunha A."/>
            <person name="da Costa M.S."/>
            <person name="Egas C."/>
        </authorList>
    </citation>
    <scope>NUCLEOTIDE SEQUENCE [LARGE SCALE GENOMIC DNA]</scope>
    <source>
        <strain evidence="8">F2-233</strain>
    </source>
</reference>
<dbReference type="GO" id="GO:0005737">
    <property type="term" value="C:cytoplasm"/>
    <property type="evidence" value="ECO:0007669"/>
    <property type="project" value="UniProtKB-SubCell"/>
</dbReference>